<evidence type="ECO:0000313" key="2">
    <source>
        <dbReference type="Proteomes" id="UP000033662"/>
    </source>
</evidence>
<organism evidence="1 2">
    <name type="scientific">Pseudomonas kilonensis</name>
    <dbReference type="NCBI Taxonomy" id="132476"/>
    <lineage>
        <taxon>Bacteria</taxon>
        <taxon>Pseudomonadati</taxon>
        <taxon>Pseudomonadota</taxon>
        <taxon>Gammaproteobacteria</taxon>
        <taxon>Pseudomonadales</taxon>
        <taxon>Pseudomonadaceae</taxon>
        <taxon>Pseudomonas</taxon>
    </lineage>
</organism>
<dbReference type="EMBL" id="JZXC01000018">
    <property type="protein sequence ID" value="KKA06387.1"/>
    <property type="molecule type" value="Genomic_DNA"/>
</dbReference>
<protein>
    <submittedName>
        <fullName evidence="1">Uncharacterized protein</fullName>
    </submittedName>
</protein>
<name>A0A0F4XKC7_9PSED</name>
<gene>
    <name evidence="1" type="ORF">VP02_18480</name>
</gene>
<dbReference type="Proteomes" id="UP000033662">
    <property type="component" value="Unassembled WGS sequence"/>
</dbReference>
<evidence type="ECO:0000313" key="1">
    <source>
        <dbReference type="EMBL" id="KKA06387.1"/>
    </source>
</evidence>
<dbReference type="PATRIC" id="fig|132476.4.peg.1865"/>
<accession>A0A0F4XKC7</accession>
<comment type="caution">
    <text evidence="1">The sequence shown here is derived from an EMBL/GenBank/DDBJ whole genome shotgun (WGS) entry which is preliminary data.</text>
</comment>
<proteinExistence type="predicted"/>
<dbReference type="AlphaFoldDB" id="A0A0F4XKC7"/>
<sequence length="211" mass="23316">MTGPIPSAAVVGGSVVSFAAGLPASQREDVYLSTLYAQRATWAAYRAGLSGNWFDYYCNQLKFLGWDVPRPQTLPAIESPMGVGATQHIEAGLGEAFHAPASGALVALESNPKALELFESTSLSRDTGIFQMIPCVPNGTHRIAMGVYHCQFQLRRQMSRFLFIERGDWVRSSVEQMTVINFNTLYYATFREKVKRSVMSQTSTYLSALEL</sequence>
<reference evidence="1 2" key="1">
    <citation type="submission" date="2015-03" db="EMBL/GenBank/DDBJ databases">
        <title>Pseudomonas fluorescens 1855-344 Genome sequencing and assembly.</title>
        <authorList>
            <person name="Eng W.W.H."/>
            <person name="Gan H.M."/>
            <person name="Savka M.A."/>
        </authorList>
    </citation>
    <scope>NUCLEOTIDE SEQUENCE [LARGE SCALE GENOMIC DNA]</scope>
    <source>
        <strain evidence="1 2">1855-344</strain>
    </source>
</reference>